<comment type="caution">
    <text evidence="2">The sequence shown here is derived from an EMBL/GenBank/DDBJ whole genome shotgun (WGS) entry which is preliminary data.</text>
</comment>
<feature type="compositionally biased region" description="Pro residues" evidence="1">
    <location>
        <begin position="553"/>
        <end position="564"/>
    </location>
</feature>
<feature type="compositionally biased region" description="Basic residues" evidence="1">
    <location>
        <begin position="376"/>
        <end position="385"/>
    </location>
</feature>
<keyword evidence="3" id="KW-1185">Reference proteome</keyword>
<evidence type="ECO:0000313" key="2">
    <source>
        <dbReference type="EMBL" id="CAD7666704.1"/>
    </source>
</evidence>
<feature type="compositionally biased region" description="Low complexity" evidence="1">
    <location>
        <begin position="416"/>
        <end position="441"/>
    </location>
</feature>
<feature type="region of interest" description="Disordered" evidence="1">
    <location>
        <begin position="271"/>
        <end position="442"/>
    </location>
</feature>
<dbReference type="AlphaFoldDB" id="A0A811XQR0"/>
<gene>
    <name evidence="2" type="ORF">NYPRO_LOCUS237</name>
</gene>
<feature type="compositionally biased region" description="Basic and acidic residues" evidence="1">
    <location>
        <begin position="511"/>
        <end position="522"/>
    </location>
</feature>
<evidence type="ECO:0000313" key="3">
    <source>
        <dbReference type="Proteomes" id="UP000645828"/>
    </source>
</evidence>
<name>A0A811XQR0_NYCPR</name>
<accession>A0A811XQR0</accession>
<feature type="region of interest" description="Disordered" evidence="1">
    <location>
        <begin position="229"/>
        <end position="257"/>
    </location>
</feature>
<reference evidence="2" key="1">
    <citation type="submission" date="2020-12" db="EMBL/GenBank/DDBJ databases">
        <authorList>
            <consortium name="Molecular Ecology Group"/>
        </authorList>
    </citation>
    <scope>NUCLEOTIDE SEQUENCE</scope>
    <source>
        <strain evidence="2">TBG_1078</strain>
    </source>
</reference>
<dbReference type="Proteomes" id="UP000645828">
    <property type="component" value="Unassembled WGS sequence"/>
</dbReference>
<feature type="region of interest" description="Disordered" evidence="1">
    <location>
        <begin position="147"/>
        <end position="204"/>
    </location>
</feature>
<feature type="region of interest" description="Disordered" evidence="1">
    <location>
        <begin position="1"/>
        <end position="22"/>
    </location>
</feature>
<proteinExistence type="predicted"/>
<organism evidence="2 3">
    <name type="scientific">Nyctereutes procyonoides</name>
    <name type="common">Raccoon dog</name>
    <name type="synonym">Canis procyonoides</name>
    <dbReference type="NCBI Taxonomy" id="34880"/>
    <lineage>
        <taxon>Eukaryota</taxon>
        <taxon>Metazoa</taxon>
        <taxon>Chordata</taxon>
        <taxon>Craniata</taxon>
        <taxon>Vertebrata</taxon>
        <taxon>Euteleostomi</taxon>
        <taxon>Mammalia</taxon>
        <taxon>Eutheria</taxon>
        <taxon>Laurasiatheria</taxon>
        <taxon>Carnivora</taxon>
        <taxon>Caniformia</taxon>
        <taxon>Canidae</taxon>
        <taxon>Nyctereutes</taxon>
    </lineage>
</organism>
<protein>
    <submittedName>
        <fullName evidence="2">(raccoon dog) hypothetical protein</fullName>
    </submittedName>
</protein>
<feature type="region of interest" description="Disordered" evidence="1">
    <location>
        <begin position="483"/>
        <end position="595"/>
    </location>
</feature>
<feature type="region of interest" description="Disordered" evidence="1">
    <location>
        <begin position="617"/>
        <end position="654"/>
    </location>
</feature>
<dbReference type="EMBL" id="CAJHUB010000630">
    <property type="protein sequence ID" value="CAD7666704.1"/>
    <property type="molecule type" value="Genomic_DNA"/>
</dbReference>
<feature type="region of interest" description="Disordered" evidence="1">
    <location>
        <begin position="33"/>
        <end position="52"/>
    </location>
</feature>
<evidence type="ECO:0000256" key="1">
    <source>
        <dbReference type="SAM" id="MobiDB-lite"/>
    </source>
</evidence>
<sequence length="710" mass="73613">MKRQGGFGTLPAGVKTRSMCGGRSSTWRLAPLLTSNSPVRGPGGLAGRAREAPSHVWAGLERGDSDTRAGPGGAGPVAACPLQPRQDAHGNLEDCRHCWGCRACGRVPPAAPPGRAREPGGLPPLLVRTEAGTLMSPCPDPGKGNGCGAGPPGIHSLSPHHHPPKTQTLGDHTWRSPFSKPQEVAHTPHSKHPNGWMTGVRFDPDSVPKGKRRVVGLRVRVTCLHCRSRVAFAPPPPPPPPRRLHLASPDPCKEGPGLTQLQRAIADALDCPGLQATPPTPPPSVRSPRPTGLPGASLLTTKPRSEHPPQAGGPPPRTPKGARAALARKGPAPTQVDRPDGRWRGTGPRQGRVTRASPSSLGGAGLGFAPGSPIRVRARAPRHPRAGPVTEAAGVPCPGTARPCRTSHPAELGQRSPPCSSVSVSGPGRPGSSPLGRCPSSAGAFREADVCEGKGQHAHAAFGTRRRRGESPADARGLLVDACGREGTTHPGPSSTRVWATGTAGASTEVGPRDPEPEREPPSGHWTGRCGTGLRSRSLRSGGACLLARGPVGPRPNPPPPPATPSTLTPRGPALDTSAAMLGRGTADTAWLPRRRERPWGKGRLAFAVQYCHQAETSRGDPEPGAVLSVPRGGAPGVTWRESSPGPGGLAGRAREAPSHVWAGLERGDSDTRAGQGCRACGRVPPAAPPDAHGNLEDCRHCWCGRRRGP</sequence>